<proteinExistence type="predicted"/>
<evidence type="ECO:0000313" key="1">
    <source>
        <dbReference type="Proteomes" id="UP000228380"/>
    </source>
</evidence>
<keyword evidence="1" id="KW-1185">Reference proteome</keyword>
<gene>
    <name evidence="2" type="primary">LOC103723650</name>
</gene>
<dbReference type="KEGG" id="pda:103723650"/>
<dbReference type="Proteomes" id="UP000228380">
    <property type="component" value="Chromosome 18"/>
</dbReference>
<reference evidence="1" key="1">
    <citation type="journal article" date="2019" name="Nat. Commun.">
        <title>Genome-wide association mapping of date palm fruit traits.</title>
        <authorList>
            <person name="Hazzouri K.M."/>
            <person name="Gros-Balthazard M."/>
            <person name="Flowers J.M."/>
            <person name="Copetti D."/>
            <person name="Lemansour A."/>
            <person name="Lebrun M."/>
            <person name="Masmoudi K."/>
            <person name="Ferrand S."/>
            <person name="Dhar M.I."/>
            <person name="Fresquez Z.A."/>
            <person name="Rosas U."/>
            <person name="Zhang J."/>
            <person name="Talag J."/>
            <person name="Lee S."/>
            <person name="Kudrna D."/>
            <person name="Powell R.F."/>
            <person name="Leitch I.J."/>
            <person name="Krueger R.R."/>
            <person name="Wing R.A."/>
            <person name="Amiri K.M.A."/>
            <person name="Purugganan M.D."/>
        </authorList>
    </citation>
    <scope>NUCLEOTIDE SEQUENCE [LARGE SCALE GENOMIC DNA]</scope>
    <source>
        <strain evidence="1">cv. Khalas</strain>
    </source>
</reference>
<organism evidence="1 2">
    <name type="scientific">Phoenix dactylifera</name>
    <name type="common">Date palm</name>
    <dbReference type="NCBI Taxonomy" id="42345"/>
    <lineage>
        <taxon>Eukaryota</taxon>
        <taxon>Viridiplantae</taxon>
        <taxon>Streptophyta</taxon>
        <taxon>Embryophyta</taxon>
        <taxon>Tracheophyta</taxon>
        <taxon>Spermatophyta</taxon>
        <taxon>Magnoliopsida</taxon>
        <taxon>Liliopsida</taxon>
        <taxon>Arecaceae</taxon>
        <taxon>Coryphoideae</taxon>
        <taxon>Phoeniceae</taxon>
        <taxon>Phoenix</taxon>
    </lineage>
</organism>
<reference evidence="2" key="2">
    <citation type="submission" date="2025-08" db="UniProtKB">
        <authorList>
            <consortium name="RefSeq"/>
        </authorList>
    </citation>
    <scope>IDENTIFICATION</scope>
    <source>
        <tissue evidence="2">Young leaves</tissue>
    </source>
</reference>
<dbReference type="GeneID" id="103723650"/>
<name>A0A8B7D497_PHODC</name>
<evidence type="ECO:0000313" key="2">
    <source>
        <dbReference type="RefSeq" id="XP_008812848.1"/>
    </source>
</evidence>
<protein>
    <submittedName>
        <fullName evidence="2">Uncharacterized protein LOC103723650 isoform X1</fullName>
    </submittedName>
</protein>
<dbReference type="RefSeq" id="XP_008812848.1">
    <property type="nucleotide sequence ID" value="XM_008814626.4"/>
</dbReference>
<sequence>MTRSSVSSRLVSSFLVGQTADTATQFLEVVRGLCGENALCRLHCGCICDKTLVPKYTEAVQTMAATLEDTEGPIRLCAIRDEPKHEKVAETRKTRLSCTS</sequence>
<dbReference type="AlphaFoldDB" id="A0A8B7D497"/>
<accession>A0A8B7D497</accession>